<dbReference type="Proteomes" id="UP000659654">
    <property type="component" value="Unassembled WGS sequence"/>
</dbReference>
<dbReference type="GO" id="GO:0036149">
    <property type="term" value="P:phosphatidylinositol acyl-chain remodeling"/>
    <property type="evidence" value="ECO:0007669"/>
    <property type="project" value="TreeGrafter"/>
</dbReference>
<dbReference type="EMBL" id="CAJFDI010000005">
    <property type="protein sequence ID" value="CAD5231788.1"/>
    <property type="molecule type" value="Genomic_DNA"/>
</dbReference>
<dbReference type="Pfam" id="PF01553">
    <property type="entry name" value="Acyltransferase"/>
    <property type="match status" value="1"/>
</dbReference>
<dbReference type="GO" id="GO:0016746">
    <property type="term" value="F:acyltransferase activity"/>
    <property type="evidence" value="ECO:0007669"/>
    <property type="project" value="UniProtKB-KW"/>
</dbReference>
<feature type="transmembrane region" description="Helical" evidence="4">
    <location>
        <begin position="7"/>
        <end position="27"/>
    </location>
</feature>
<gene>
    <name evidence="6" type="ORF">BXYJ_LOCUS11884</name>
</gene>
<dbReference type="OrthoDB" id="186786at2759"/>
<dbReference type="GO" id="GO:0005783">
    <property type="term" value="C:endoplasmic reticulum"/>
    <property type="evidence" value="ECO:0007669"/>
    <property type="project" value="TreeGrafter"/>
</dbReference>
<dbReference type="SMART" id="SM00563">
    <property type="entry name" value="PlsC"/>
    <property type="match status" value="1"/>
</dbReference>
<feature type="transmembrane region" description="Helical" evidence="4">
    <location>
        <begin position="333"/>
        <end position="349"/>
    </location>
</feature>
<feature type="transmembrane region" description="Helical" evidence="4">
    <location>
        <begin position="47"/>
        <end position="65"/>
    </location>
</feature>
<keyword evidence="8" id="KW-1185">Reference proteome</keyword>
<evidence type="ECO:0000313" key="6">
    <source>
        <dbReference type="EMBL" id="CAD5231788.1"/>
    </source>
</evidence>
<keyword evidence="2" id="KW-0808">Transferase</keyword>
<evidence type="ECO:0000256" key="1">
    <source>
        <dbReference type="ARBA" id="ARBA00008655"/>
    </source>
</evidence>
<dbReference type="InterPro" id="IPR032098">
    <property type="entry name" value="Acyltransf_C"/>
</dbReference>
<dbReference type="AlphaFoldDB" id="A0A1I7RS53"/>
<reference evidence="9" key="1">
    <citation type="submission" date="2016-11" db="UniProtKB">
        <authorList>
            <consortium name="WormBaseParasite"/>
        </authorList>
    </citation>
    <scope>IDENTIFICATION</scope>
</reference>
<evidence type="ECO:0000313" key="8">
    <source>
        <dbReference type="Proteomes" id="UP000659654"/>
    </source>
</evidence>
<dbReference type="InterPro" id="IPR002123">
    <property type="entry name" value="Plipid/glycerol_acylTrfase"/>
</dbReference>
<dbReference type="Proteomes" id="UP000095284">
    <property type="component" value="Unplaced"/>
</dbReference>
<evidence type="ECO:0000313" key="7">
    <source>
        <dbReference type="Proteomes" id="UP000095284"/>
    </source>
</evidence>
<comment type="similarity">
    <text evidence="1">Belongs to the 1-acyl-sn-glycerol-3-phosphate acyltransferase family.</text>
</comment>
<name>A0A1I7RS53_BURXY</name>
<organism evidence="7 9">
    <name type="scientific">Bursaphelenchus xylophilus</name>
    <name type="common">Pinewood nematode worm</name>
    <name type="synonym">Aphelenchoides xylophilus</name>
    <dbReference type="NCBI Taxonomy" id="6326"/>
    <lineage>
        <taxon>Eukaryota</taxon>
        <taxon>Metazoa</taxon>
        <taxon>Ecdysozoa</taxon>
        <taxon>Nematoda</taxon>
        <taxon>Chromadorea</taxon>
        <taxon>Rhabditida</taxon>
        <taxon>Tylenchina</taxon>
        <taxon>Tylenchomorpha</taxon>
        <taxon>Aphelenchoidea</taxon>
        <taxon>Aphelenchoididae</taxon>
        <taxon>Bursaphelenchus</taxon>
    </lineage>
</organism>
<evidence type="ECO:0000256" key="2">
    <source>
        <dbReference type="ARBA" id="ARBA00022679"/>
    </source>
</evidence>
<dbReference type="eggNOG" id="KOG1505">
    <property type="taxonomic scope" value="Eukaryota"/>
</dbReference>
<keyword evidence="3" id="KW-0012">Acyltransferase</keyword>
<dbReference type="EMBL" id="CAJFCV020000005">
    <property type="protein sequence ID" value="CAG9123205.1"/>
    <property type="molecule type" value="Genomic_DNA"/>
</dbReference>
<proteinExistence type="inferred from homology"/>
<evidence type="ECO:0000256" key="3">
    <source>
        <dbReference type="ARBA" id="ARBA00023315"/>
    </source>
</evidence>
<dbReference type="SUPFAM" id="SSF69593">
    <property type="entry name" value="Glycerol-3-phosphate (1)-acyltransferase"/>
    <property type="match status" value="1"/>
</dbReference>
<keyword evidence="4" id="KW-1133">Transmembrane helix</keyword>
<dbReference type="WBParaSite" id="BXY_0355700.1">
    <property type="protein sequence ID" value="BXY_0355700.1"/>
    <property type="gene ID" value="BXY_0355700"/>
</dbReference>
<dbReference type="Proteomes" id="UP000582659">
    <property type="component" value="Unassembled WGS sequence"/>
</dbReference>
<evidence type="ECO:0000313" key="9">
    <source>
        <dbReference type="WBParaSite" id="BXY_0355700.1"/>
    </source>
</evidence>
<feature type="domain" description="Phospholipid/glycerol acyltransferase" evidence="5">
    <location>
        <begin position="80"/>
        <end position="204"/>
    </location>
</feature>
<dbReference type="Pfam" id="PF16076">
    <property type="entry name" value="Acyltransf_C"/>
    <property type="match status" value="1"/>
</dbReference>
<evidence type="ECO:0000259" key="5">
    <source>
        <dbReference type="SMART" id="SM00563"/>
    </source>
</evidence>
<evidence type="ECO:0000256" key="4">
    <source>
        <dbReference type="SAM" id="Phobius"/>
    </source>
</evidence>
<dbReference type="PANTHER" id="PTHR10983:SF16">
    <property type="entry name" value="LYSOCARDIOLIPIN ACYLTRANSFERASE 1"/>
    <property type="match status" value="1"/>
</dbReference>
<protein>
    <submittedName>
        <fullName evidence="6">(pine wood nematode) hypothetical protein</fullName>
    </submittedName>
    <submittedName>
        <fullName evidence="9">PlsC domain-containing protein</fullName>
    </submittedName>
</protein>
<sequence>MLGRGNGFVLFLLLFVSSLLGSIFFLFPFVPLAFFAPRLWRFVADRFVGYWLTFPASIVFFLFGVKIRVTGDLIRRDEPAIIIMNHRTRLDWLFFWNALYKMDPWLLTTEKISLKAELNKIPGAGWAMGCGSYIFLNRNYSKDHRVLETMIKYYKDSSYKYQLLLFPEGTDRGIRATDLSHKYADENGLPRYDYILHPRTTGFNFILKEMKKRDYIKYVYDVTVGYPKGIVNSEVELLRTGKVPGEVHFDIRRYNVEEVIGKEEHHPSNWLKNIWIEKEEKLRKFYEEDGQFEPSGEDSAIWPVESFSIGYYVAFSIWTLLSIFWIYWIYASFYVKIYVLVAVLFFSFAHKSKGGVEFLFLEWFYGSHLFLA</sequence>
<dbReference type="PANTHER" id="PTHR10983">
    <property type="entry name" value="1-ACYLGLYCEROL-3-PHOSPHATE ACYLTRANSFERASE-RELATED"/>
    <property type="match status" value="1"/>
</dbReference>
<accession>A0A1I7RS53</accession>
<keyword evidence="4" id="KW-0472">Membrane</keyword>
<reference evidence="6" key="2">
    <citation type="submission" date="2020-09" db="EMBL/GenBank/DDBJ databases">
        <authorList>
            <person name="Kikuchi T."/>
        </authorList>
    </citation>
    <scope>NUCLEOTIDE SEQUENCE</scope>
    <source>
        <strain evidence="6">Ka4C1</strain>
    </source>
</reference>
<keyword evidence="4" id="KW-0812">Transmembrane</keyword>
<dbReference type="CDD" id="cd07990">
    <property type="entry name" value="LPLAT_LCLAT1-like"/>
    <property type="match status" value="1"/>
</dbReference>